<evidence type="ECO:0000256" key="1">
    <source>
        <dbReference type="SAM" id="MobiDB-lite"/>
    </source>
</evidence>
<dbReference type="AlphaFoldDB" id="A0A2J6S7I2"/>
<dbReference type="EMBL" id="KZ613939">
    <property type="protein sequence ID" value="PMD46722.1"/>
    <property type="molecule type" value="Genomic_DNA"/>
</dbReference>
<evidence type="ECO:0000313" key="3">
    <source>
        <dbReference type="Proteomes" id="UP000235786"/>
    </source>
</evidence>
<evidence type="ECO:0000313" key="2">
    <source>
        <dbReference type="EMBL" id="PMD46722.1"/>
    </source>
</evidence>
<protein>
    <submittedName>
        <fullName evidence="2">Uncharacterized protein</fullName>
    </submittedName>
</protein>
<keyword evidence="3" id="KW-1185">Reference proteome</keyword>
<gene>
    <name evidence="2" type="ORF">L207DRAFT_219414</name>
</gene>
<proteinExistence type="predicted"/>
<feature type="region of interest" description="Disordered" evidence="1">
    <location>
        <begin position="47"/>
        <end position="75"/>
    </location>
</feature>
<accession>A0A2J6S7I2</accession>
<sequence length="112" mass="12244">MSGLIFCWEAEWLPASSFVVSMTEAAQEGQFATLLSQMRGNEAPFNIGSPQSWCGTASMPPSPRADMRQSITGVEPSSQSRSCVWLPQAPQRACLEARNDPVIPCKILGRDR</sequence>
<dbReference type="Proteomes" id="UP000235786">
    <property type="component" value="Unassembled WGS sequence"/>
</dbReference>
<name>A0A2J6S7I2_HYAVF</name>
<reference evidence="2" key="1">
    <citation type="submission" date="2016-04" db="EMBL/GenBank/DDBJ databases">
        <title>A degradative enzymes factory behind the ericoid mycorrhizal symbiosis.</title>
        <authorList>
            <consortium name="DOE Joint Genome Institute"/>
            <person name="Martino E."/>
            <person name="Morin E."/>
            <person name="Grelet G."/>
            <person name="Kuo A."/>
            <person name="Kohler A."/>
            <person name="Daghino S."/>
            <person name="Barry K."/>
            <person name="Choi C."/>
            <person name="Cichocki N."/>
            <person name="Clum A."/>
            <person name="Copeland A."/>
            <person name="Hainaut M."/>
            <person name="Haridas S."/>
            <person name="Labutti K."/>
            <person name="Lindquist E."/>
            <person name="Lipzen A."/>
            <person name="Khouja H.-R."/>
            <person name="Murat C."/>
            <person name="Ohm R."/>
            <person name="Olson A."/>
            <person name="Spatafora J."/>
            <person name="Veneault-Fourrey C."/>
            <person name="Henrissat B."/>
            <person name="Grigoriev I."/>
            <person name="Martin F."/>
            <person name="Perotto S."/>
        </authorList>
    </citation>
    <scope>NUCLEOTIDE SEQUENCE [LARGE SCALE GENOMIC DNA]</scope>
    <source>
        <strain evidence="2">F</strain>
    </source>
</reference>
<organism evidence="2 3">
    <name type="scientific">Hyaloscypha variabilis (strain UAMH 11265 / GT02V1 / F)</name>
    <name type="common">Meliniomyces variabilis</name>
    <dbReference type="NCBI Taxonomy" id="1149755"/>
    <lineage>
        <taxon>Eukaryota</taxon>
        <taxon>Fungi</taxon>
        <taxon>Dikarya</taxon>
        <taxon>Ascomycota</taxon>
        <taxon>Pezizomycotina</taxon>
        <taxon>Leotiomycetes</taxon>
        <taxon>Helotiales</taxon>
        <taxon>Hyaloscyphaceae</taxon>
        <taxon>Hyaloscypha</taxon>
        <taxon>Hyaloscypha variabilis</taxon>
    </lineage>
</organism>